<name>A0A2I5TBK0_SERS3</name>
<dbReference type="SMART" id="SM00347">
    <property type="entry name" value="HTH_MARR"/>
    <property type="match status" value="1"/>
</dbReference>
<evidence type="ECO:0000313" key="7">
    <source>
        <dbReference type="Proteomes" id="UP000017700"/>
    </source>
</evidence>
<accession>A0A2I5TBK0</accession>
<dbReference type="EMBL" id="CP025085">
    <property type="protein sequence ID" value="AUH01957.1"/>
    <property type="molecule type" value="Genomic_DNA"/>
</dbReference>
<feature type="domain" description="HTH marR-type" evidence="4">
    <location>
        <begin position="1"/>
        <end position="136"/>
    </location>
</feature>
<dbReference type="EMBL" id="CP025084">
    <property type="protein sequence ID" value="AUH06279.1"/>
    <property type="molecule type" value="Genomic_DNA"/>
</dbReference>
<evidence type="ECO:0000313" key="6">
    <source>
        <dbReference type="EMBL" id="AUH06279.1"/>
    </source>
</evidence>
<dbReference type="Proteomes" id="UP000017700">
    <property type="component" value="Chromosome"/>
</dbReference>
<dbReference type="PROSITE" id="PS01117">
    <property type="entry name" value="HTH_MARR_1"/>
    <property type="match status" value="1"/>
</dbReference>
<keyword evidence="1" id="KW-0805">Transcription regulation</keyword>
<dbReference type="PRINTS" id="PR00598">
    <property type="entry name" value="HTHMARR"/>
</dbReference>
<dbReference type="STRING" id="104623.Ser39006_01411"/>
<gene>
    <name evidence="5" type="ORF">CWC46_20480</name>
    <name evidence="6" type="ORF">Ser39006_020475</name>
</gene>
<dbReference type="Pfam" id="PF01047">
    <property type="entry name" value="MarR"/>
    <property type="match status" value="1"/>
</dbReference>
<reference evidence="6" key="4">
    <citation type="submission" date="2017-11" db="EMBL/GenBank/DDBJ databases">
        <title>Complete genome sequence of Serratia sp. ATCC 39006.</title>
        <authorList>
            <person name="Hampton H.G."/>
            <person name="Jackson S.A."/>
            <person name="Jauregui R."/>
            <person name="Poulter G.T.M."/>
            <person name="Salmond G.P.C."/>
            <person name="Fineran P.C."/>
        </authorList>
    </citation>
    <scope>NUCLEOTIDE SEQUENCE</scope>
    <source>
        <strain evidence="6">ATCC 39006</strain>
    </source>
</reference>
<dbReference type="SUPFAM" id="SSF46785">
    <property type="entry name" value="Winged helix' DNA-binding domain"/>
    <property type="match status" value="1"/>
</dbReference>
<keyword evidence="3" id="KW-0804">Transcription</keyword>
<dbReference type="KEGG" id="serq:CWC46_20480"/>
<evidence type="ECO:0000256" key="2">
    <source>
        <dbReference type="ARBA" id="ARBA00023125"/>
    </source>
</evidence>
<dbReference type="KEGG" id="sera:Ser39006_020475"/>
<keyword evidence="7" id="KW-1185">Reference proteome</keyword>
<reference evidence="6" key="2">
    <citation type="submission" date="2013-09" db="EMBL/GenBank/DDBJ databases">
        <authorList>
            <person name="Wang G."/>
            <person name="Yang Y."/>
            <person name="Su Y."/>
        </authorList>
    </citation>
    <scope>NUCLEOTIDE SEQUENCE</scope>
    <source>
        <strain evidence="6">ATCC 39006</strain>
    </source>
</reference>
<dbReference type="Proteomes" id="UP000233778">
    <property type="component" value="Chromosome"/>
</dbReference>
<sequence>MTKVLGNIPFHLMRQLFQEHTSLWQKLLPELTKQQYVVLCVVAEQPGIEQMDLIDAALSTKATLAEMLKRMEKKGLLVRHQRDDDKRRRFIFLTDEGLQVLQRARPVANDIDAAFLSRISANQRDDLVCLLQAMLDT</sequence>
<evidence type="ECO:0000256" key="3">
    <source>
        <dbReference type="ARBA" id="ARBA00023163"/>
    </source>
</evidence>
<evidence type="ECO:0000313" key="8">
    <source>
        <dbReference type="Proteomes" id="UP000233778"/>
    </source>
</evidence>
<dbReference type="PROSITE" id="PS50995">
    <property type="entry name" value="HTH_MARR_2"/>
    <property type="match status" value="1"/>
</dbReference>
<dbReference type="AlphaFoldDB" id="A0A2I5TBK0"/>
<reference evidence="5 8" key="3">
    <citation type="submission" date="2017-11" db="EMBL/GenBank/DDBJ databases">
        <title>Complete genome sequence of Serratia sp. ATCC 39006 LacA.</title>
        <authorList>
            <person name="Hampton H.G."/>
            <person name="Jackson S.A."/>
            <person name="Jauregui R."/>
            <person name="Poulter G.T.M."/>
            <person name="Salmond G.P.C."/>
            <person name="Fineran P.C."/>
        </authorList>
    </citation>
    <scope>NUCLEOTIDE SEQUENCE [LARGE SCALE GENOMIC DNA]</scope>
    <source>
        <strain evidence="5 8">ATCC 39006</strain>
    </source>
</reference>
<evidence type="ECO:0000256" key="1">
    <source>
        <dbReference type="ARBA" id="ARBA00023015"/>
    </source>
</evidence>
<dbReference type="InterPro" id="IPR000835">
    <property type="entry name" value="HTH_MarR-typ"/>
</dbReference>
<keyword evidence="2" id="KW-0238">DNA-binding</keyword>
<dbReference type="InterPro" id="IPR036388">
    <property type="entry name" value="WH-like_DNA-bd_sf"/>
</dbReference>
<proteinExistence type="predicted"/>
<dbReference type="GO" id="GO:0003700">
    <property type="term" value="F:DNA-binding transcription factor activity"/>
    <property type="evidence" value="ECO:0007669"/>
    <property type="project" value="InterPro"/>
</dbReference>
<protein>
    <submittedName>
        <fullName evidence="6">MarR family transcriptional regulator</fullName>
    </submittedName>
</protein>
<evidence type="ECO:0000313" key="5">
    <source>
        <dbReference type="EMBL" id="AUH01957.1"/>
    </source>
</evidence>
<organism evidence="6 7">
    <name type="scientific">Serratia sp. (strain ATCC 39006)</name>
    <name type="common">Prodigiosinella confusarubida</name>
    <dbReference type="NCBI Taxonomy" id="104623"/>
    <lineage>
        <taxon>Bacteria</taxon>
        <taxon>Pseudomonadati</taxon>
        <taxon>Pseudomonadota</taxon>
        <taxon>Gammaproteobacteria</taxon>
        <taxon>Enterobacterales</taxon>
        <taxon>Pectobacteriaceae</taxon>
        <taxon>Prodigiosinella</taxon>
    </lineage>
</organism>
<reference evidence="6 7" key="1">
    <citation type="journal article" date="2013" name="Genome Announc.">
        <title>Draft genome sequence of Serratia sp. strain ATCC 39006, a model bacterium for analysis of the biosynthesis and regulation of prodigiosin, a carbapenem, and gas vesicles.</title>
        <authorList>
            <person name="Fineran P.C."/>
            <person name="Iglesias Cans M.C."/>
            <person name="Ramsay J.P."/>
            <person name="Wilf N.M."/>
            <person name="Cossyleon D."/>
            <person name="McNeil M.B."/>
            <person name="Williamson N.R."/>
            <person name="Monson R.E."/>
            <person name="Becher S.A."/>
            <person name="Stanton J.A."/>
            <person name="Brugger K."/>
            <person name="Brown S.D."/>
            <person name="Salmond G.P."/>
        </authorList>
    </citation>
    <scope>NUCLEOTIDE SEQUENCE [LARGE SCALE GENOMIC DNA]</scope>
    <source>
        <strain evidence="6">ATCC 39006</strain>
        <strain evidence="7">ATCC 39006 / SC 11482</strain>
    </source>
</reference>
<evidence type="ECO:0000259" key="4">
    <source>
        <dbReference type="PROSITE" id="PS50995"/>
    </source>
</evidence>
<dbReference type="PANTHER" id="PTHR42756:SF1">
    <property type="entry name" value="TRANSCRIPTIONAL REPRESSOR OF EMRAB OPERON"/>
    <property type="match status" value="1"/>
</dbReference>
<dbReference type="PANTHER" id="PTHR42756">
    <property type="entry name" value="TRANSCRIPTIONAL REGULATOR, MARR"/>
    <property type="match status" value="1"/>
</dbReference>
<dbReference type="InterPro" id="IPR023187">
    <property type="entry name" value="Tscrpt_reg_MarR-type_CS"/>
</dbReference>
<dbReference type="InterPro" id="IPR036390">
    <property type="entry name" value="WH_DNA-bd_sf"/>
</dbReference>
<dbReference type="OrthoDB" id="8635520at2"/>
<dbReference type="RefSeq" id="WP_021014681.1">
    <property type="nucleotide sequence ID" value="NZ_CP025084.1"/>
</dbReference>
<dbReference type="GO" id="GO:0003677">
    <property type="term" value="F:DNA binding"/>
    <property type="evidence" value="ECO:0007669"/>
    <property type="project" value="UniProtKB-KW"/>
</dbReference>
<dbReference type="Gene3D" id="1.10.10.10">
    <property type="entry name" value="Winged helix-like DNA-binding domain superfamily/Winged helix DNA-binding domain"/>
    <property type="match status" value="1"/>
</dbReference>